<dbReference type="AlphaFoldDB" id="A0A1I1WC22"/>
<dbReference type="OrthoDB" id="9784014at2"/>
<dbReference type="STRING" id="32040.SAMN04489710_10934"/>
<dbReference type="InterPro" id="IPR051125">
    <property type="entry name" value="ABC-4/HrtB_transporter"/>
</dbReference>
<dbReference type="EMBL" id="FOMQ01000009">
    <property type="protein sequence ID" value="SFD92694.1"/>
    <property type="molecule type" value="Genomic_DNA"/>
</dbReference>
<comment type="subcellular location">
    <subcellularLocation>
        <location evidence="1">Cell membrane</location>
        <topology evidence="1">Multi-pass membrane protein</topology>
    </subcellularLocation>
</comment>
<reference evidence="10" key="1">
    <citation type="submission" date="2016-10" db="EMBL/GenBank/DDBJ databases">
        <authorList>
            <person name="Varghese N."/>
            <person name="Submissions S."/>
        </authorList>
    </citation>
    <scope>NUCLEOTIDE SEQUENCE [LARGE SCALE GENOMIC DNA]</scope>
    <source>
        <strain evidence="10">DSM 7481</strain>
    </source>
</reference>
<evidence type="ECO:0000259" key="8">
    <source>
        <dbReference type="Pfam" id="PF12704"/>
    </source>
</evidence>
<sequence length="424" mass="44357">MKNIANVWGLLRLSWRYLWSRPLPAALNLLLLSLGLAAVALVTLVGTQVDEGFDRDVRGIDLVVGAKGSPLQLILAGVFHIDVPPGNIALEDFEALQRHPLVAQAIPLSLGDSFAGYRIVGTTADYPAHYQAQLAAGRLWRQPMEAVLGATVAQAMERAAQGPQGSGMAVGGPAGLLGRSFVGTHGLAPGGEAHGGHPYGVVGVLQACGCVLDRLVLTSTESVWQVHETAQADDPEDLEVLRQEREVTLALVRYRSPLAAVTLPRYINTATPMQAAAPAVEVTRLLRLLGVGADVLRAFGAVLLGVAALSVFIALWNAVRERRADLAMLRMLGAPPARVGGLLLCEALWLAVLASVLGLGLGHLLAGVVGQLLAAQNAMPVTGAVWLPGEWAVPGLAVALAVLAALPPAVQAYRVDVAELLGRP</sequence>
<dbReference type="Proteomes" id="UP000199517">
    <property type="component" value="Unassembled WGS sequence"/>
</dbReference>
<evidence type="ECO:0000259" key="7">
    <source>
        <dbReference type="Pfam" id="PF02687"/>
    </source>
</evidence>
<evidence type="ECO:0000256" key="2">
    <source>
        <dbReference type="ARBA" id="ARBA00022475"/>
    </source>
</evidence>
<dbReference type="InterPro" id="IPR003838">
    <property type="entry name" value="ABC3_permease_C"/>
</dbReference>
<proteinExistence type="predicted"/>
<keyword evidence="5 6" id="KW-0472">Membrane</keyword>
<keyword evidence="4 6" id="KW-1133">Transmembrane helix</keyword>
<evidence type="ECO:0000256" key="1">
    <source>
        <dbReference type="ARBA" id="ARBA00004651"/>
    </source>
</evidence>
<evidence type="ECO:0000313" key="9">
    <source>
        <dbReference type="EMBL" id="SFD92694.1"/>
    </source>
</evidence>
<organism evidence="9 10">
    <name type="scientific">Paracidovorax konjaci</name>
    <dbReference type="NCBI Taxonomy" id="32040"/>
    <lineage>
        <taxon>Bacteria</taxon>
        <taxon>Pseudomonadati</taxon>
        <taxon>Pseudomonadota</taxon>
        <taxon>Betaproteobacteria</taxon>
        <taxon>Burkholderiales</taxon>
        <taxon>Comamonadaceae</taxon>
        <taxon>Paracidovorax</taxon>
    </lineage>
</organism>
<dbReference type="GO" id="GO:0005886">
    <property type="term" value="C:plasma membrane"/>
    <property type="evidence" value="ECO:0007669"/>
    <property type="project" value="UniProtKB-SubCell"/>
</dbReference>
<feature type="transmembrane region" description="Helical" evidence="6">
    <location>
        <begin position="385"/>
        <end position="406"/>
    </location>
</feature>
<feature type="transmembrane region" description="Helical" evidence="6">
    <location>
        <begin position="340"/>
        <end position="365"/>
    </location>
</feature>
<dbReference type="PANTHER" id="PTHR43738">
    <property type="entry name" value="ABC TRANSPORTER, MEMBRANE PROTEIN"/>
    <property type="match status" value="1"/>
</dbReference>
<feature type="domain" description="ABC3 transporter permease C-terminal" evidence="7">
    <location>
        <begin position="298"/>
        <end position="414"/>
    </location>
</feature>
<evidence type="ECO:0000313" key="10">
    <source>
        <dbReference type="Proteomes" id="UP000199517"/>
    </source>
</evidence>
<accession>A0A1I1WC22</accession>
<dbReference type="InterPro" id="IPR025857">
    <property type="entry name" value="MacB_PCD"/>
</dbReference>
<dbReference type="PANTHER" id="PTHR43738:SF2">
    <property type="entry name" value="ABC TRANSPORTER PERMEASE"/>
    <property type="match status" value="1"/>
</dbReference>
<feature type="transmembrane region" description="Helical" evidence="6">
    <location>
        <begin position="298"/>
        <end position="319"/>
    </location>
</feature>
<evidence type="ECO:0000256" key="6">
    <source>
        <dbReference type="SAM" id="Phobius"/>
    </source>
</evidence>
<dbReference type="RefSeq" id="WP_092953450.1">
    <property type="nucleotide sequence ID" value="NZ_FOMQ01000009.1"/>
</dbReference>
<evidence type="ECO:0000256" key="4">
    <source>
        <dbReference type="ARBA" id="ARBA00022989"/>
    </source>
</evidence>
<keyword evidence="3 6" id="KW-0812">Transmembrane</keyword>
<evidence type="ECO:0000256" key="3">
    <source>
        <dbReference type="ARBA" id="ARBA00022692"/>
    </source>
</evidence>
<protein>
    <submittedName>
        <fullName evidence="9">Putative ABC transport system permease protein</fullName>
    </submittedName>
</protein>
<dbReference type="Pfam" id="PF02687">
    <property type="entry name" value="FtsX"/>
    <property type="match status" value="1"/>
</dbReference>
<feature type="domain" description="MacB-like periplasmic core" evidence="8">
    <location>
        <begin position="26"/>
        <end position="242"/>
    </location>
</feature>
<gene>
    <name evidence="9" type="ORF">SAMN04489710_10934</name>
</gene>
<keyword evidence="10" id="KW-1185">Reference proteome</keyword>
<dbReference type="Pfam" id="PF12704">
    <property type="entry name" value="MacB_PCD"/>
    <property type="match status" value="1"/>
</dbReference>
<name>A0A1I1WC22_9BURK</name>
<evidence type="ECO:0000256" key="5">
    <source>
        <dbReference type="ARBA" id="ARBA00023136"/>
    </source>
</evidence>
<keyword evidence="2" id="KW-1003">Cell membrane</keyword>